<dbReference type="Gene3D" id="3.80.10.10">
    <property type="entry name" value="Ribonuclease Inhibitor"/>
    <property type="match status" value="1"/>
</dbReference>
<dbReference type="PRINTS" id="PR00364">
    <property type="entry name" value="DISEASERSIST"/>
</dbReference>
<dbReference type="InterPro" id="IPR058192">
    <property type="entry name" value="WHD_ROQ1-like"/>
</dbReference>
<dbReference type="GO" id="GO:0006952">
    <property type="term" value="P:defense response"/>
    <property type="evidence" value="ECO:0007669"/>
    <property type="project" value="InterPro"/>
</dbReference>
<dbReference type="SUPFAM" id="SSF52540">
    <property type="entry name" value="P-loop containing nucleoside triphosphate hydrolases"/>
    <property type="match status" value="1"/>
</dbReference>
<dbReference type="InterPro" id="IPR000157">
    <property type="entry name" value="TIR_dom"/>
</dbReference>
<dbReference type="SUPFAM" id="SSF52200">
    <property type="entry name" value="Toll/Interleukin receptor TIR domain"/>
    <property type="match status" value="1"/>
</dbReference>
<dbReference type="InterPro" id="IPR044974">
    <property type="entry name" value="Disease_R_plants"/>
</dbReference>
<proteinExistence type="predicted"/>
<evidence type="ECO:0000313" key="7">
    <source>
        <dbReference type="Proteomes" id="UP000315295"/>
    </source>
</evidence>
<evidence type="ECO:0000256" key="4">
    <source>
        <dbReference type="SAM" id="MobiDB-lite"/>
    </source>
</evidence>
<evidence type="ECO:0000313" key="6">
    <source>
        <dbReference type="EMBL" id="TQD83692.1"/>
    </source>
</evidence>
<evidence type="ECO:0000259" key="5">
    <source>
        <dbReference type="PROSITE" id="PS50104"/>
    </source>
</evidence>
<sequence>MTAHEASFSSSSKSKLWSYDVFLSFSGEDTRNGFTSHLHEALKYRGYQVFIDEDGLERGEEIKEKLFRAIEESRISLIVFSKMYADSSWCLDELVKIMECRDKLGRHVLPIFYHVDPSHVRKQDGDLAEAFQKHEKDICEEKDDKKREAKQERVKQWKEALTKAANLSGHHLQSANNRKRRREGHTEATNLSDHQTTGNGREAEFIKKIVDENIWEWLPRTNKLHVAKHPIGIKSRIQGIISDLSSGGSNDVLMVGIWGMGGLGKTTVAKAIYNQIHPRFEFKSFLADVRDATSKHDLVDVQKKLISDILKKKPEISYVDEGIGLIKQVVQHRRVLIIIDNIDDRKQLDAIAPSHDWFGPGSRIIMTTRNEHLLKQVDKTYPLREMKKEEALELFSWHAFQKSCPNEEYLEVSKNVVSYCGGLPLALEVLGSLLLKRPIKEWKSQLEKLERIPEGEIIKPLRISFEGLDDTEKATFLDISCFFIGKDKDYVAKILDRCGFCATLGISVLRERCLVTVEYNRLKMHDLIREMARDIISEKSPDRPGEWSRLWNRQEVTDVLTNKSGTEKIEGLALECHDPLFSFFNFSTKAASFSTEAFANMKKLRLLQLNRVELKGEYKHLPKELIWLRWEEFPLQSIPDDFFNQDKLVGLGMKYSKLVQVWEGSKSLHNLKTLDLSYSHSLEKSPDFSQVPNLEELILKSCSSLSEIHPSIGHLKRLSLVNLKWCDKLISLPGDFYKSKSVETLILNWCSNFIELHEDIGEMISLRTLEAEHTSIREVPPSIVRLKNLTRLSPSIVSLKNRTCLS</sequence>
<dbReference type="InterPro" id="IPR032675">
    <property type="entry name" value="LRR_dom_sf"/>
</dbReference>
<protein>
    <recommendedName>
        <fullName evidence="5">TIR domain-containing protein</fullName>
    </recommendedName>
</protein>
<keyword evidence="3" id="KW-0520">NAD</keyword>
<dbReference type="InterPro" id="IPR035897">
    <property type="entry name" value="Toll_tir_struct_dom_sf"/>
</dbReference>
<dbReference type="PANTHER" id="PTHR11017:SF271">
    <property type="entry name" value="DISEASE RESISTANCE PROTEIN (TIR-NBS-LRR CLASS) FAMILY"/>
    <property type="match status" value="1"/>
</dbReference>
<name>A0A540LBQ5_MALBA</name>
<dbReference type="GO" id="GO:0043531">
    <property type="term" value="F:ADP binding"/>
    <property type="evidence" value="ECO:0007669"/>
    <property type="project" value="InterPro"/>
</dbReference>
<gene>
    <name evidence="6" type="ORF">C1H46_030767</name>
</gene>
<accession>A0A540LBQ5</accession>
<evidence type="ECO:0000256" key="1">
    <source>
        <dbReference type="ARBA" id="ARBA00022614"/>
    </source>
</evidence>
<organism evidence="6 7">
    <name type="scientific">Malus baccata</name>
    <name type="common">Siberian crab apple</name>
    <name type="synonym">Pyrus baccata</name>
    <dbReference type="NCBI Taxonomy" id="106549"/>
    <lineage>
        <taxon>Eukaryota</taxon>
        <taxon>Viridiplantae</taxon>
        <taxon>Streptophyta</taxon>
        <taxon>Embryophyta</taxon>
        <taxon>Tracheophyta</taxon>
        <taxon>Spermatophyta</taxon>
        <taxon>Magnoliopsida</taxon>
        <taxon>eudicotyledons</taxon>
        <taxon>Gunneridae</taxon>
        <taxon>Pentapetalae</taxon>
        <taxon>rosids</taxon>
        <taxon>fabids</taxon>
        <taxon>Rosales</taxon>
        <taxon>Rosaceae</taxon>
        <taxon>Amygdaloideae</taxon>
        <taxon>Maleae</taxon>
        <taxon>Malus</taxon>
    </lineage>
</organism>
<dbReference type="Proteomes" id="UP000315295">
    <property type="component" value="Unassembled WGS sequence"/>
</dbReference>
<dbReference type="SMART" id="SM00255">
    <property type="entry name" value="TIR"/>
    <property type="match status" value="1"/>
</dbReference>
<dbReference type="Gene3D" id="3.40.50.10140">
    <property type="entry name" value="Toll/interleukin-1 receptor homology (TIR) domain"/>
    <property type="match status" value="1"/>
</dbReference>
<dbReference type="InterPro" id="IPR002182">
    <property type="entry name" value="NB-ARC"/>
</dbReference>
<dbReference type="Gene3D" id="3.40.50.300">
    <property type="entry name" value="P-loop containing nucleotide triphosphate hydrolases"/>
    <property type="match status" value="1"/>
</dbReference>
<dbReference type="FunFam" id="3.40.50.10140:FF:000007">
    <property type="entry name" value="Disease resistance protein (TIR-NBS-LRR class)"/>
    <property type="match status" value="1"/>
</dbReference>
<evidence type="ECO:0000256" key="2">
    <source>
        <dbReference type="ARBA" id="ARBA00022737"/>
    </source>
</evidence>
<keyword evidence="1" id="KW-0433">Leucine-rich repeat</keyword>
<keyword evidence="7" id="KW-1185">Reference proteome</keyword>
<feature type="region of interest" description="Disordered" evidence="4">
    <location>
        <begin position="168"/>
        <end position="199"/>
    </location>
</feature>
<dbReference type="InterPro" id="IPR027417">
    <property type="entry name" value="P-loop_NTPase"/>
</dbReference>
<dbReference type="EMBL" id="VIEB01000669">
    <property type="protein sequence ID" value="TQD83692.1"/>
    <property type="molecule type" value="Genomic_DNA"/>
</dbReference>
<evidence type="ECO:0000256" key="3">
    <source>
        <dbReference type="ARBA" id="ARBA00023027"/>
    </source>
</evidence>
<dbReference type="AlphaFoldDB" id="A0A540LBQ5"/>
<dbReference type="PROSITE" id="PS50104">
    <property type="entry name" value="TIR"/>
    <property type="match status" value="1"/>
</dbReference>
<dbReference type="Pfam" id="PF00931">
    <property type="entry name" value="NB-ARC"/>
    <property type="match status" value="1"/>
</dbReference>
<feature type="compositionally biased region" description="Polar residues" evidence="4">
    <location>
        <begin position="187"/>
        <end position="199"/>
    </location>
</feature>
<dbReference type="Gene3D" id="1.10.8.430">
    <property type="entry name" value="Helical domain of apoptotic protease-activating factors"/>
    <property type="match status" value="1"/>
</dbReference>
<keyword evidence="2" id="KW-0677">Repeat</keyword>
<reference evidence="6 7" key="1">
    <citation type="journal article" date="2019" name="G3 (Bethesda)">
        <title>Sequencing of a Wild Apple (Malus baccata) Genome Unravels the Differences Between Cultivated and Wild Apple Species Regarding Disease Resistance and Cold Tolerance.</title>
        <authorList>
            <person name="Chen X."/>
        </authorList>
    </citation>
    <scope>NUCLEOTIDE SEQUENCE [LARGE SCALE GENOMIC DNA]</scope>
    <source>
        <strain evidence="7">cv. Shandingzi</strain>
        <tissue evidence="6">Leaves</tissue>
    </source>
</reference>
<feature type="domain" description="TIR" evidence="5">
    <location>
        <begin position="17"/>
        <end position="192"/>
    </location>
</feature>
<dbReference type="InterPro" id="IPR042197">
    <property type="entry name" value="Apaf_helical"/>
</dbReference>
<dbReference type="Pfam" id="PF01582">
    <property type="entry name" value="TIR"/>
    <property type="match status" value="1"/>
</dbReference>
<dbReference type="GO" id="GO:0007165">
    <property type="term" value="P:signal transduction"/>
    <property type="evidence" value="ECO:0007669"/>
    <property type="project" value="InterPro"/>
</dbReference>
<dbReference type="PANTHER" id="PTHR11017">
    <property type="entry name" value="LEUCINE-RICH REPEAT-CONTAINING PROTEIN"/>
    <property type="match status" value="1"/>
</dbReference>
<dbReference type="Pfam" id="PF23282">
    <property type="entry name" value="WHD_ROQ1"/>
    <property type="match status" value="1"/>
</dbReference>
<dbReference type="SUPFAM" id="SSF52058">
    <property type="entry name" value="L domain-like"/>
    <property type="match status" value="1"/>
</dbReference>
<comment type="caution">
    <text evidence="6">The sequence shown here is derived from an EMBL/GenBank/DDBJ whole genome shotgun (WGS) entry which is preliminary data.</text>
</comment>